<evidence type="ECO:0000313" key="5">
    <source>
        <dbReference type="Proteomes" id="UP000265515"/>
    </source>
</evidence>
<proteinExistence type="predicted"/>
<dbReference type="PROSITE" id="PS50158">
    <property type="entry name" value="ZF_CCHC"/>
    <property type="match status" value="1"/>
</dbReference>
<dbReference type="Gene3D" id="4.10.60.10">
    <property type="entry name" value="Zinc finger, CCHC-type"/>
    <property type="match status" value="1"/>
</dbReference>
<evidence type="ECO:0000256" key="1">
    <source>
        <dbReference type="PROSITE-ProRule" id="PRU00047"/>
    </source>
</evidence>
<reference evidence="4 5" key="1">
    <citation type="journal article" date="2018" name="Cell">
        <title>The Chara Genome: Secondary Complexity and Implications for Plant Terrestrialization.</title>
        <authorList>
            <person name="Nishiyama T."/>
            <person name="Sakayama H."/>
            <person name="Vries J.D."/>
            <person name="Buschmann H."/>
            <person name="Saint-Marcoux D."/>
            <person name="Ullrich K.K."/>
            <person name="Haas F.B."/>
            <person name="Vanderstraeten L."/>
            <person name="Becker D."/>
            <person name="Lang D."/>
            <person name="Vosolsobe S."/>
            <person name="Rombauts S."/>
            <person name="Wilhelmsson P.K.I."/>
            <person name="Janitza P."/>
            <person name="Kern R."/>
            <person name="Heyl A."/>
            <person name="Rumpler F."/>
            <person name="Villalobos L.I.A.C."/>
            <person name="Clay J.M."/>
            <person name="Skokan R."/>
            <person name="Toyoda A."/>
            <person name="Suzuki Y."/>
            <person name="Kagoshima H."/>
            <person name="Schijlen E."/>
            <person name="Tajeshwar N."/>
            <person name="Catarino B."/>
            <person name="Hetherington A.J."/>
            <person name="Saltykova A."/>
            <person name="Bonnot C."/>
            <person name="Breuninger H."/>
            <person name="Symeonidi A."/>
            <person name="Radhakrishnan G.V."/>
            <person name="Van Nieuwerburgh F."/>
            <person name="Deforce D."/>
            <person name="Chang C."/>
            <person name="Karol K.G."/>
            <person name="Hedrich R."/>
            <person name="Ulvskov P."/>
            <person name="Glockner G."/>
            <person name="Delwiche C.F."/>
            <person name="Petrasek J."/>
            <person name="Van de Peer Y."/>
            <person name="Friml J."/>
            <person name="Beilby M."/>
            <person name="Dolan L."/>
            <person name="Kohara Y."/>
            <person name="Sugano S."/>
            <person name="Fujiyama A."/>
            <person name="Delaux P.-M."/>
            <person name="Quint M."/>
            <person name="TheiBen G."/>
            <person name="Hagemann M."/>
            <person name="Harholt J."/>
            <person name="Dunand C."/>
            <person name="Zachgo S."/>
            <person name="Langdale J."/>
            <person name="Maumus F."/>
            <person name="Straeten D.V.D."/>
            <person name="Gould S.B."/>
            <person name="Rensing S.A."/>
        </authorList>
    </citation>
    <scope>NUCLEOTIDE SEQUENCE [LARGE SCALE GENOMIC DNA]</scope>
    <source>
        <strain evidence="4 5">S276</strain>
    </source>
</reference>
<dbReference type="Proteomes" id="UP000265515">
    <property type="component" value="Unassembled WGS sequence"/>
</dbReference>
<feature type="region of interest" description="Disordered" evidence="2">
    <location>
        <begin position="97"/>
        <end position="143"/>
    </location>
</feature>
<name>A0A388KI18_CHABU</name>
<keyword evidence="1" id="KW-0863">Zinc-finger</keyword>
<keyword evidence="1" id="KW-0479">Metal-binding</keyword>
<evidence type="ECO:0000256" key="2">
    <source>
        <dbReference type="SAM" id="MobiDB-lite"/>
    </source>
</evidence>
<evidence type="ECO:0000313" key="4">
    <source>
        <dbReference type="EMBL" id="GBG69657.1"/>
    </source>
</evidence>
<comment type="caution">
    <text evidence="4">The sequence shown here is derived from an EMBL/GenBank/DDBJ whole genome shotgun (WGS) entry which is preliminary data.</text>
</comment>
<sequence length="235" mass="26004">MASNGVPNVPAVRNCYNCGQPGHISRFCPLPDRRLNGVQPSNAILPAQPLLTLPSTSNVGTAVPYYSGPYNGGSSGSGLGRKVSTLEEIVGRINSKHEANEARLREQREEEERKKREKEEEERRLAEKKEREEFQSEMHREMSTKLDKVCDDVNGKKIGESNEITKLRALVESLSRQCNGGRTTEGEEVVKLRAHVEHLKRVNDGASTSATLTRAASEADKLVRLRREQVEGTGG</sequence>
<dbReference type="GO" id="GO:0008270">
    <property type="term" value="F:zinc ion binding"/>
    <property type="evidence" value="ECO:0007669"/>
    <property type="project" value="UniProtKB-KW"/>
</dbReference>
<keyword evidence="5" id="KW-1185">Reference proteome</keyword>
<dbReference type="GO" id="GO:0003676">
    <property type="term" value="F:nucleic acid binding"/>
    <property type="evidence" value="ECO:0007669"/>
    <property type="project" value="InterPro"/>
</dbReference>
<dbReference type="SMART" id="SM00343">
    <property type="entry name" value="ZnF_C2HC"/>
    <property type="match status" value="1"/>
</dbReference>
<gene>
    <name evidence="4" type="ORF">CBR_g4487</name>
</gene>
<dbReference type="AlphaFoldDB" id="A0A388KI18"/>
<dbReference type="InterPro" id="IPR001878">
    <property type="entry name" value="Znf_CCHC"/>
</dbReference>
<dbReference type="SUPFAM" id="SSF57756">
    <property type="entry name" value="Retrovirus zinc finger-like domains"/>
    <property type="match status" value="1"/>
</dbReference>
<dbReference type="InterPro" id="IPR036875">
    <property type="entry name" value="Znf_CCHC_sf"/>
</dbReference>
<evidence type="ECO:0000259" key="3">
    <source>
        <dbReference type="PROSITE" id="PS50158"/>
    </source>
</evidence>
<accession>A0A388KI18</accession>
<dbReference type="EMBL" id="BFEA01000118">
    <property type="protein sequence ID" value="GBG69657.1"/>
    <property type="molecule type" value="Genomic_DNA"/>
</dbReference>
<dbReference type="Gramene" id="GBG69657">
    <property type="protein sequence ID" value="GBG69657"/>
    <property type="gene ID" value="CBR_g4487"/>
</dbReference>
<dbReference type="OrthoDB" id="6361509at2759"/>
<feature type="domain" description="CCHC-type" evidence="3">
    <location>
        <begin position="15"/>
        <end position="29"/>
    </location>
</feature>
<keyword evidence="1" id="KW-0862">Zinc</keyword>
<protein>
    <recommendedName>
        <fullName evidence="3">CCHC-type domain-containing protein</fullName>
    </recommendedName>
</protein>
<dbReference type="Pfam" id="PF00098">
    <property type="entry name" value="zf-CCHC"/>
    <property type="match status" value="1"/>
</dbReference>
<organism evidence="4 5">
    <name type="scientific">Chara braunii</name>
    <name type="common">Braun's stonewort</name>
    <dbReference type="NCBI Taxonomy" id="69332"/>
    <lineage>
        <taxon>Eukaryota</taxon>
        <taxon>Viridiplantae</taxon>
        <taxon>Streptophyta</taxon>
        <taxon>Charophyceae</taxon>
        <taxon>Charales</taxon>
        <taxon>Characeae</taxon>
        <taxon>Chara</taxon>
    </lineage>
</organism>